<evidence type="ECO:0000256" key="7">
    <source>
        <dbReference type="ARBA" id="ARBA00023242"/>
    </source>
</evidence>
<keyword evidence="4" id="KW-0540">Nuclease</keyword>
<sequence>MRIKRVVRYVMANRIPDQVSQMRRIVEYSDTYCVNNLRMNRNAFGRLCYLLEHVGGLIDSRHVNVPEKVCMFLSTLAHHKKNCIVKHDFIRSGHTISKYFHAVLVALLKLYPLILVNPDPVEADSMDSRWKWFKARYRNRKGEVSINLIGVVDSFCKFVYILPGWDGSTADARVLRDAINRPHGFKVPSGFLTPYRGVRYHLKDWGGSRATPQNHKEYFNMCHSKARNVIECTWGMLKMRWAVLRSHAFYPIKTQNHIVMACCLLHNFIRTKMPIDPLDHLFPNLYVNNGDADENVDIIDTMESSTEWSNWRDSVANAMFNKWRGLKNRKGRYTIYKEMESSSSHISKGKGPMKTCDQSRRSWTRPEEEVLLTALKEIVVAGWKSDNGFRTGYLRELEQTMIKTGQICVHSPISTQKFTLGRNNMDLCS</sequence>
<evidence type="ECO:0000256" key="5">
    <source>
        <dbReference type="ARBA" id="ARBA00022723"/>
    </source>
</evidence>
<comment type="caution">
    <text evidence="10">The sequence shown here is derived from an EMBL/GenBank/DDBJ whole genome shotgun (WGS) entry which is preliminary data.</text>
</comment>
<comment type="subcellular location">
    <subcellularLocation>
        <location evidence="2">Nucleus</location>
    </subcellularLocation>
</comment>
<dbReference type="Pfam" id="PF26138">
    <property type="entry name" value="DUF8040"/>
    <property type="match status" value="1"/>
</dbReference>
<dbReference type="GO" id="GO:0005634">
    <property type="term" value="C:nucleus"/>
    <property type="evidence" value="ECO:0007669"/>
    <property type="project" value="UniProtKB-SubCell"/>
</dbReference>
<evidence type="ECO:0000256" key="4">
    <source>
        <dbReference type="ARBA" id="ARBA00022722"/>
    </source>
</evidence>
<evidence type="ECO:0000259" key="9">
    <source>
        <dbReference type="Pfam" id="PF26138"/>
    </source>
</evidence>
<dbReference type="PANTHER" id="PTHR22930">
    <property type="match status" value="1"/>
</dbReference>
<evidence type="ECO:0000256" key="2">
    <source>
        <dbReference type="ARBA" id="ARBA00004123"/>
    </source>
</evidence>
<dbReference type="InterPro" id="IPR027806">
    <property type="entry name" value="HARBI1_dom"/>
</dbReference>
<evidence type="ECO:0000256" key="3">
    <source>
        <dbReference type="ARBA" id="ARBA00006958"/>
    </source>
</evidence>
<dbReference type="PANTHER" id="PTHR22930:SF281">
    <property type="entry name" value="NUCLEASE"/>
    <property type="match status" value="1"/>
</dbReference>
<dbReference type="Pfam" id="PF13359">
    <property type="entry name" value="DDE_Tnp_4"/>
    <property type="match status" value="1"/>
</dbReference>
<dbReference type="GO" id="GO:0016787">
    <property type="term" value="F:hydrolase activity"/>
    <property type="evidence" value="ECO:0007669"/>
    <property type="project" value="UniProtKB-KW"/>
</dbReference>
<keyword evidence="5" id="KW-0479">Metal-binding</keyword>
<keyword evidence="7" id="KW-0539">Nucleus</keyword>
<dbReference type="AlphaFoldDB" id="A0AAV6X2B4"/>
<dbReference type="GO" id="GO:0004518">
    <property type="term" value="F:nuclease activity"/>
    <property type="evidence" value="ECO:0007669"/>
    <property type="project" value="UniProtKB-KW"/>
</dbReference>
<dbReference type="EMBL" id="WHWC01000010">
    <property type="protein sequence ID" value="KAG8374566.1"/>
    <property type="molecule type" value="Genomic_DNA"/>
</dbReference>
<feature type="domain" description="DDE Tnp4" evidence="8">
    <location>
        <begin position="135"/>
        <end position="267"/>
    </location>
</feature>
<evidence type="ECO:0008006" key="12">
    <source>
        <dbReference type="Google" id="ProtNLM"/>
    </source>
</evidence>
<protein>
    <recommendedName>
        <fullName evidence="12">DDE Tnp4 domain-containing protein</fullName>
    </recommendedName>
</protein>
<evidence type="ECO:0000256" key="6">
    <source>
        <dbReference type="ARBA" id="ARBA00022801"/>
    </source>
</evidence>
<dbReference type="InterPro" id="IPR058353">
    <property type="entry name" value="DUF8040"/>
</dbReference>
<dbReference type="InterPro" id="IPR045249">
    <property type="entry name" value="HARBI1-like"/>
</dbReference>
<accession>A0AAV6X2B4</accession>
<evidence type="ECO:0000313" key="10">
    <source>
        <dbReference type="EMBL" id="KAG8374566.1"/>
    </source>
</evidence>
<feature type="domain" description="DUF8040" evidence="9">
    <location>
        <begin position="23"/>
        <end position="108"/>
    </location>
</feature>
<dbReference type="GO" id="GO:0046872">
    <property type="term" value="F:metal ion binding"/>
    <property type="evidence" value="ECO:0007669"/>
    <property type="project" value="UniProtKB-KW"/>
</dbReference>
<name>A0AAV6X2B4_9LAMI</name>
<gene>
    <name evidence="10" type="ORF">BUALT_Bualt10G0008800</name>
</gene>
<evidence type="ECO:0000259" key="8">
    <source>
        <dbReference type="Pfam" id="PF13359"/>
    </source>
</evidence>
<keyword evidence="11" id="KW-1185">Reference proteome</keyword>
<evidence type="ECO:0000313" key="11">
    <source>
        <dbReference type="Proteomes" id="UP000826271"/>
    </source>
</evidence>
<organism evidence="10 11">
    <name type="scientific">Buddleja alternifolia</name>
    <dbReference type="NCBI Taxonomy" id="168488"/>
    <lineage>
        <taxon>Eukaryota</taxon>
        <taxon>Viridiplantae</taxon>
        <taxon>Streptophyta</taxon>
        <taxon>Embryophyta</taxon>
        <taxon>Tracheophyta</taxon>
        <taxon>Spermatophyta</taxon>
        <taxon>Magnoliopsida</taxon>
        <taxon>eudicotyledons</taxon>
        <taxon>Gunneridae</taxon>
        <taxon>Pentapetalae</taxon>
        <taxon>asterids</taxon>
        <taxon>lamiids</taxon>
        <taxon>Lamiales</taxon>
        <taxon>Scrophulariaceae</taxon>
        <taxon>Buddlejeae</taxon>
        <taxon>Buddleja</taxon>
    </lineage>
</organism>
<reference evidence="10" key="1">
    <citation type="submission" date="2019-10" db="EMBL/GenBank/DDBJ databases">
        <authorList>
            <person name="Zhang R."/>
            <person name="Pan Y."/>
            <person name="Wang J."/>
            <person name="Ma R."/>
            <person name="Yu S."/>
        </authorList>
    </citation>
    <scope>NUCLEOTIDE SEQUENCE</scope>
    <source>
        <strain evidence="10">LA-IB0</strain>
        <tissue evidence="10">Leaf</tissue>
    </source>
</reference>
<dbReference type="Proteomes" id="UP000826271">
    <property type="component" value="Unassembled WGS sequence"/>
</dbReference>
<comment type="similarity">
    <text evidence="3">Belongs to the HARBI1 family.</text>
</comment>
<comment type="cofactor">
    <cofactor evidence="1">
        <name>a divalent metal cation</name>
        <dbReference type="ChEBI" id="CHEBI:60240"/>
    </cofactor>
</comment>
<evidence type="ECO:0000256" key="1">
    <source>
        <dbReference type="ARBA" id="ARBA00001968"/>
    </source>
</evidence>
<proteinExistence type="inferred from homology"/>
<keyword evidence="6" id="KW-0378">Hydrolase</keyword>